<comment type="caution">
    <text evidence="2">The sequence shown here is derived from an EMBL/GenBank/DDBJ whole genome shotgun (WGS) entry which is preliminary data.</text>
</comment>
<protein>
    <submittedName>
        <fullName evidence="2">Uncharacterized protein</fullName>
    </submittedName>
</protein>
<dbReference type="EMBL" id="JAHXZJ010002609">
    <property type="protein sequence ID" value="KAH0541209.1"/>
    <property type="molecule type" value="Genomic_DNA"/>
</dbReference>
<accession>A0AAV7I5X7</accession>
<feature type="chain" id="PRO_5043451221" evidence="1">
    <location>
        <begin position="22"/>
        <end position="183"/>
    </location>
</feature>
<dbReference type="Proteomes" id="UP000826195">
    <property type="component" value="Unassembled WGS sequence"/>
</dbReference>
<keyword evidence="1" id="KW-0732">Signal</keyword>
<reference evidence="2 3" key="1">
    <citation type="journal article" date="2021" name="J. Hered.">
        <title>A chromosome-level genome assembly of the parasitoid wasp, Cotesia glomerata (Hymenoptera: Braconidae).</title>
        <authorList>
            <person name="Pinto B.J."/>
            <person name="Weis J.J."/>
            <person name="Gamble T."/>
            <person name="Ode P.J."/>
            <person name="Paul R."/>
            <person name="Zaspel J.M."/>
        </authorList>
    </citation>
    <scope>NUCLEOTIDE SEQUENCE [LARGE SCALE GENOMIC DNA]</scope>
    <source>
        <strain evidence="2">CgM1</strain>
    </source>
</reference>
<organism evidence="2 3">
    <name type="scientific">Cotesia glomerata</name>
    <name type="common">Lepidopteran parasitic wasp</name>
    <name type="synonym">Apanteles glomeratus</name>
    <dbReference type="NCBI Taxonomy" id="32391"/>
    <lineage>
        <taxon>Eukaryota</taxon>
        <taxon>Metazoa</taxon>
        <taxon>Ecdysozoa</taxon>
        <taxon>Arthropoda</taxon>
        <taxon>Hexapoda</taxon>
        <taxon>Insecta</taxon>
        <taxon>Pterygota</taxon>
        <taxon>Neoptera</taxon>
        <taxon>Endopterygota</taxon>
        <taxon>Hymenoptera</taxon>
        <taxon>Apocrita</taxon>
        <taxon>Ichneumonoidea</taxon>
        <taxon>Braconidae</taxon>
        <taxon>Microgastrinae</taxon>
        <taxon>Cotesia</taxon>
    </lineage>
</organism>
<dbReference type="AlphaFoldDB" id="A0AAV7I5X7"/>
<name>A0AAV7I5X7_COTGL</name>
<proteinExistence type="predicted"/>
<sequence length="183" mass="20594">MNLTKRLWIVITSLLISLVISIKVDDENTFETVHTSNAAVLNRLGLTPIETPVSHFNKRLSGPEPQKLSSSLHYSNSLSRIHQPSNRRHGHYDSHVYVVKLPASPPYYTVTKPVKPAVNPIDKYDKKKNISNKNGIENSIYGSSTIHKPSSVGFNSNGNGKPKAFYVMEKSRRKPIYYHSLLP</sequence>
<keyword evidence="3" id="KW-1185">Reference proteome</keyword>
<evidence type="ECO:0000313" key="3">
    <source>
        <dbReference type="Proteomes" id="UP000826195"/>
    </source>
</evidence>
<evidence type="ECO:0000256" key="1">
    <source>
        <dbReference type="SAM" id="SignalP"/>
    </source>
</evidence>
<feature type="signal peptide" evidence="1">
    <location>
        <begin position="1"/>
        <end position="21"/>
    </location>
</feature>
<evidence type="ECO:0000313" key="2">
    <source>
        <dbReference type="EMBL" id="KAH0541209.1"/>
    </source>
</evidence>
<gene>
    <name evidence="2" type="ORF">KQX54_021277</name>
</gene>